<comment type="function">
    <text evidence="1 14">DNA ligase that catalyzes the formation of phosphodiester linkages between 5'-phosphoryl and 3'-hydroxyl groups in double-stranded DNA using NAD as a coenzyme and as the energy source for the reaction. It is essential for DNA replication and repair of damaged DNA.</text>
</comment>
<dbReference type="PIRSF" id="PIRSF001604">
    <property type="entry name" value="LigA"/>
    <property type="match status" value="1"/>
</dbReference>
<comment type="similarity">
    <text evidence="13 14">Belongs to the NAD-dependent DNA ligase family. LigA subfamily.</text>
</comment>
<dbReference type="InterPro" id="IPR013839">
    <property type="entry name" value="DNAligase_adenylation"/>
</dbReference>
<dbReference type="SMART" id="SM00292">
    <property type="entry name" value="BRCT"/>
    <property type="match status" value="1"/>
</dbReference>
<comment type="caution">
    <text evidence="17">The sequence shown here is derived from an EMBL/GenBank/DDBJ whole genome shotgun (WGS) entry which is preliminary data.</text>
</comment>
<dbReference type="Gene3D" id="2.40.50.140">
    <property type="entry name" value="Nucleic acid-binding proteins"/>
    <property type="match status" value="1"/>
</dbReference>
<organism evidence="17 18">
    <name type="scientific">Candidatus Kaiserbacteria bacterium RIFCSPHIGHO2_01_FULL_54_36</name>
    <dbReference type="NCBI Taxonomy" id="1798482"/>
    <lineage>
        <taxon>Bacteria</taxon>
        <taxon>Candidatus Kaiseribacteriota</taxon>
    </lineage>
</organism>
<keyword evidence="5 14" id="KW-0235">DNA replication</keyword>
<feature type="binding site" evidence="14">
    <location>
        <position position="413"/>
    </location>
    <ligand>
        <name>Zn(2+)</name>
        <dbReference type="ChEBI" id="CHEBI:29105"/>
    </ligand>
</feature>
<evidence type="ECO:0000256" key="12">
    <source>
        <dbReference type="ARBA" id="ARBA00034005"/>
    </source>
</evidence>
<evidence type="ECO:0000256" key="14">
    <source>
        <dbReference type="HAMAP-Rule" id="MF_01588"/>
    </source>
</evidence>
<keyword evidence="10 14" id="KW-0520">NAD</keyword>
<accession>A0A1F6CP79</accession>
<dbReference type="InterPro" id="IPR041663">
    <property type="entry name" value="DisA/LigA_HHH"/>
</dbReference>
<dbReference type="SUPFAM" id="SSF47781">
    <property type="entry name" value="RuvA domain 2-like"/>
    <property type="match status" value="1"/>
</dbReference>
<evidence type="ECO:0000256" key="2">
    <source>
        <dbReference type="ARBA" id="ARBA00012722"/>
    </source>
</evidence>
<feature type="binding site" evidence="14">
    <location>
        <position position="430"/>
    </location>
    <ligand>
        <name>Zn(2+)</name>
        <dbReference type="ChEBI" id="CHEBI:29105"/>
    </ligand>
</feature>
<dbReference type="PROSITE" id="PS50172">
    <property type="entry name" value="BRCT"/>
    <property type="match status" value="1"/>
</dbReference>
<dbReference type="NCBIfam" id="NF005932">
    <property type="entry name" value="PRK07956.1"/>
    <property type="match status" value="1"/>
</dbReference>
<feature type="coiled-coil region" evidence="15">
    <location>
        <begin position="11"/>
        <end position="51"/>
    </location>
</feature>
<evidence type="ECO:0000256" key="15">
    <source>
        <dbReference type="SAM" id="Coils"/>
    </source>
</evidence>
<dbReference type="Pfam" id="PF12826">
    <property type="entry name" value="HHH_2"/>
    <property type="match status" value="1"/>
</dbReference>
<dbReference type="Pfam" id="PF00533">
    <property type="entry name" value="BRCT"/>
    <property type="match status" value="1"/>
</dbReference>
<dbReference type="AlphaFoldDB" id="A0A1F6CP79"/>
<feature type="domain" description="BRCT" evidence="16">
    <location>
        <begin position="597"/>
        <end position="675"/>
    </location>
</feature>
<keyword evidence="4 14" id="KW-0436">Ligase</keyword>
<dbReference type="GO" id="GO:0003911">
    <property type="term" value="F:DNA ligase (NAD+) activity"/>
    <property type="evidence" value="ECO:0007669"/>
    <property type="project" value="UniProtKB-UniRule"/>
</dbReference>
<dbReference type="InterPro" id="IPR003583">
    <property type="entry name" value="Hlx-hairpin-Hlx_DNA-bd_motif"/>
</dbReference>
<comment type="caution">
    <text evidence="14">Lacks conserved residue(s) required for the propagation of feature annotation.</text>
</comment>
<keyword evidence="15" id="KW-0175">Coiled coil</keyword>
<dbReference type="CDD" id="cd17748">
    <property type="entry name" value="BRCT_DNA_ligase_like"/>
    <property type="match status" value="1"/>
</dbReference>
<protein>
    <recommendedName>
        <fullName evidence="3 14">DNA ligase</fullName>
        <ecNumber evidence="2 14">6.5.1.2</ecNumber>
    </recommendedName>
    <alternativeName>
        <fullName evidence="14">Polydeoxyribonucleotide synthase [NAD(+)]</fullName>
    </alternativeName>
</protein>
<dbReference type="Pfam" id="PF01653">
    <property type="entry name" value="DNA_ligase_aden"/>
    <property type="match status" value="1"/>
</dbReference>
<evidence type="ECO:0000256" key="4">
    <source>
        <dbReference type="ARBA" id="ARBA00022598"/>
    </source>
</evidence>
<evidence type="ECO:0000259" key="16">
    <source>
        <dbReference type="PROSITE" id="PS50172"/>
    </source>
</evidence>
<dbReference type="SMART" id="SM00278">
    <property type="entry name" value="HhH1"/>
    <property type="match status" value="3"/>
</dbReference>
<dbReference type="GO" id="GO:0046872">
    <property type="term" value="F:metal ion binding"/>
    <property type="evidence" value="ECO:0007669"/>
    <property type="project" value="UniProtKB-KW"/>
</dbReference>
<evidence type="ECO:0000313" key="17">
    <source>
        <dbReference type="EMBL" id="OGG50672.1"/>
    </source>
</evidence>
<keyword evidence="8 14" id="KW-0862">Zinc</keyword>
<evidence type="ECO:0000256" key="7">
    <source>
        <dbReference type="ARBA" id="ARBA00022763"/>
    </source>
</evidence>
<dbReference type="PANTHER" id="PTHR23389">
    <property type="entry name" value="CHROMOSOME TRANSMISSION FIDELITY FACTOR 18"/>
    <property type="match status" value="1"/>
</dbReference>
<keyword evidence="11 14" id="KW-0234">DNA repair</keyword>
<feature type="active site" description="N6-AMP-lysine intermediate" evidence="14">
    <location>
        <position position="121"/>
    </location>
</feature>
<dbReference type="Gene3D" id="3.30.470.30">
    <property type="entry name" value="DNA ligase/mRNA capping enzyme"/>
    <property type="match status" value="1"/>
</dbReference>
<dbReference type="GO" id="GO:0003677">
    <property type="term" value="F:DNA binding"/>
    <property type="evidence" value="ECO:0007669"/>
    <property type="project" value="InterPro"/>
</dbReference>
<dbReference type="InterPro" id="IPR033136">
    <property type="entry name" value="DNA_ligase_CS"/>
</dbReference>
<dbReference type="Gene3D" id="3.40.50.10190">
    <property type="entry name" value="BRCT domain"/>
    <property type="match status" value="1"/>
</dbReference>
<dbReference type="FunFam" id="3.30.470.30:FF:000001">
    <property type="entry name" value="DNA ligase"/>
    <property type="match status" value="1"/>
</dbReference>
<dbReference type="FunFam" id="2.40.50.140:FF:000012">
    <property type="entry name" value="DNA ligase"/>
    <property type="match status" value="1"/>
</dbReference>
<evidence type="ECO:0000256" key="3">
    <source>
        <dbReference type="ARBA" id="ARBA00013308"/>
    </source>
</evidence>
<evidence type="ECO:0000313" key="18">
    <source>
        <dbReference type="Proteomes" id="UP000178370"/>
    </source>
</evidence>
<dbReference type="EMBL" id="MFKV01000008">
    <property type="protein sequence ID" value="OGG50672.1"/>
    <property type="molecule type" value="Genomic_DNA"/>
</dbReference>
<dbReference type="Gene3D" id="1.10.287.610">
    <property type="entry name" value="Helix hairpin bin"/>
    <property type="match status" value="1"/>
</dbReference>
<dbReference type="HAMAP" id="MF_01588">
    <property type="entry name" value="DNA_ligase_A"/>
    <property type="match status" value="1"/>
</dbReference>
<keyword evidence="6 14" id="KW-0479">Metal-binding</keyword>
<dbReference type="InterPro" id="IPR010994">
    <property type="entry name" value="RuvA_2-like"/>
</dbReference>
<evidence type="ECO:0000256" key="9">
    <source>
        <dbReference type="ARBA" id="ARBA00022842"/>
    </source>
</evidence>
<feature type="binding site" evidence="14">
    <location>
        <begin position="84"/>
        <end position="85"/>
    </location>
    <ligand>
        <name>NAD(+)</name>
        <dbReference type="ChEBI" id="CHEBI:57540"/>
    </ligand>
</feature>
<dbReference type="FunFam" id="1.10.150.20:FF:000006">
    <property type="entry name" value="DNA ligase"/>
    <property type="match status" value="1"/>
</dbReference>
<dbReference type="EC" id="6.5.1.2" evidence="2 14"/>
<reference evidence="17 18" key="1">
    <citation type="journal article" date="2016" name="Nat. Commun.">
        <title>Thousands of microbial genomes shed light on interconnected biogeochemical processes in an aquifer system.</title>
        <authorList>
            <person name="Anantharaman K."/>
            <person name="Brown C.T."/>
            <person name="Hug L.A."/>
            <person name="Sharon I."/>
            <person name="Castelle C.J."/>
            <person name="Probst A.J."/>
            <person name="Thomas B.C."/>
            <person name="Singh A."/>
            <person name="Wilkins M.J."/>
            <person name="Karaoz U."/>
            <person name="Brodie E.L."/>
            <person name="Williams K.H."/>
            <person name="Hubbard S.S."/>
            <person name="Banfield J.F."/>
        </authorList>
    </citation>
    <scope>NUCLEOTIDE SEQUENCE [LARGE SCALE GENOMIC DNA]</scope>
</reference>
<dbReference type="InterPro" id="IPR001679">
    <property type="entry name" value="DNA_ligase"/>
</dbReference>
<dbReference type="GO" id="GO:0006260">
    <property type="term" value="P:DNA replication"/>
    <property type="evidence" value="ECO:0007669"/>
    <property type="project" value="UniProtKB-KW"/>
</dbReference>
<dbReference type="SMART" id="SM00532">
    <property type="entry name" value="LIGANc"/>
    <property type="match status" value="1"/>
</dbReference>
<evidence type="ECO:0000256" key="6">
    <source>
        <dbReference type="ARBA" id="ARBA00022723"/>
    </source>
</evidence>
<dbReference type="NCBIfam" id="TIGR00575">
    <property type="entry name" value="dnlj"/>
    <property type="match status" value="1"/>
</dbReference>
<dbReference type="SUPFAM" id="SSF50249">
    <property type="entry name" value="Nucleic acid-binding proteins"/>
    <property type="match status" value="1"/>
</dbReference>
<dbReference type="InterPro" id="IPR036420">
    <property type="entry name" value="BRCT_dom_sf"/>
</dbReference>
<dbReference type="Pfam" id="PF14520">
    <property type="entry name" value="HHH_5"/>
    <property type="match status" value="1"/>
</dbReference>
<dbReference type="Gene3D" id="1.10.150.20">
    <property type="entry name" value="5' to 3' exonuclease, C-terminal subdomain"/>
    <property type="match status" value="2"/>
</dbReference>
<feature type="binding site" evidence="14">
    <location>
        <position position="292"/>
    </location>
    <ligand>
        <name>NAD(+)</name>
        <dbReference type="ChEBI" id="CHEBI:57540"/>
    </ligand>
</feature>
<dbReference type="Proteomes" id="UP000178370">
    <property type="component" value="Unassembled WGS sequence"/>
</dbReference>
<dbReference type="GO" id="GO:0005829">
    <property type="term" value="C:cytosol"/>
    <property type="evidence" value="ECO:0007669"/>
    <property type="project" value="TreeGrafter"/>
</dbReference>
<dbReference type="PROSITE" id="PS01056">
    <property type="entry name" value="DNA_LIGASE_N2"/>
    <property type="match status" value="1"/>
</dbReference>
<dbReference type="PANTHER" id="PTHR23389:SF9">
    <property type="entry name" value="DNA LIGASE"/>
    <property type="match status" value="1"/>
</dbReference>
<evidence type="ECO:0000256" key="8">
    <source>
        <dbReference type="ARBA" id="ARBA00022833"/>
    </source>
</evidence>
<feature type="binding site" evidence="14">
    <location>
        <position position="119"/>
    </location>
    <ligand>
        <name>NAD(+)</name>
        <dbReference type="ChEBI" id="CHEBI:57540"/>
    </ligand>
</feature>
<keyword evidence="9 14" id="KW-0460">Magnesium</keyword>
<dbReference type="Gene3D" id="6.20.10.30">
    <property type="match status" value="1"/>
</dbReference>
<evidence type="ECO:0000256" key="5">
    <source>
        <dbReference type="ARBA" id="ARBA00022705"/>
    </source>
</evidence>
<dbReference type="GO" id="GO:0006281">
    <property type="term" value="P:DNA repair"/>
    <property type="evidence" value="ECO:0007669"/>
    <property type="project" value="UniProtKB-KW"/>
</dbReference>
<feature type="binding site" evidence="14">
    <location>
        <position position="176"/>
    </location>
    <ligand>
        <name>NAD(+)</name>
        <dbReference type="ChEBI" id="CHEBI:57540"/>
    </ligand>
</feature>
<keyword evidence="7 14" id="KW-0227">DNA damage</keyword>
<keyword evidence="14" id="KW-0464">Manganese</keyword>
<dbReference type="InterPro" id="IPR001357">
    <property type="entry name" value="BRCT_dom"/>
</dbReference>
<dbReference type="InterPro" id="IPR013840">
    <property type="entry name" value="DNAligase_N"/>
</dbReference>
<feature type="binding site" evidence="14">
    <location>
        <position position="142"/>
    </location>
    <ligand>
        <name>NAD(+)</name>
        <dbReference type="ChEBI" id="CHEBI:57540"/>
    </ligand>
</feature>
<dbReference type="SUPFAM" id="SSF56091">
    <property type="entry name" value="DNA ligase/mRNA capping enzyme, catalytic domain"/>
    <property type="match status" value="1"/>
</dbReference>
<dbReference type="Pfam" id="PF03120">
    <property type="entry name" value="OB_DNA_ligase"/>
    <property type="match status" value="1"/>
</dbReference>
<gene>
    <name evidence="14" type="primary">ligA</name>
    <name evidence="17" type="ORF">A2763_03645</name>
</gene>
<name>A0A1F6CP79_9BACT</name>
<comment type="catalytic activity">
    <reaction evidence="12 14">
        <text>NAD(+) + (deoxyribonucleotide)n-3'-hydroxyl + 5'-phospho-(deoxyribonucleotide)m = (deoxyribonucleotide)n+m + AMP + beta-nicotinamide D-nucleotide.</text>
        <dbReference type="EC" id="6.5.1.2"/>
    </reaction>
</comment>
<feature type="binding site" evidence="14">
    <location>
        <position position="316"/>
    </location>
    <ligand>
        <name>NAD(+)</name>
        <dbReference type="ChEBI" id="CHEBI:57540"/>
    </ligand>
</feature>
<evidence type="ECO:0000256" key="10">
    <source>
        <dbReference type="ARBA" id="ARBA00023027"/>
    </source>
</evidence>
<dbReference type="InterPro" id="IPR012340">
    <property type="entry name" value="NA-bd_OB-fold"/>
</dbReference>
<sequence>MSIPKDVRDRYQKLKDTINKYRRAYHVYDKEEISQEALDSLKRELTDLETLHPSLIAPDSPSQRVAGKPLPGFKKVRHTVPQWSLNDAFSPEDIRDFDSRVRRFLRPKFPDANPTYMCELKIDGLKVVLTYEKGMLKTAATRGDGTVGEDVTHNVRTIESVPLSLARPVDVVVEGEIWMSTKELERINKERKAKGEDPFANPRNVAAGSIRQLDPSLTAARKLDTFIYELAATSEKKPPDQVGELEYLQELGFKVNPHHKVAKTPDEVVAYWQEWKERGRKQEYWVDGVVIKVNEREHEDALGFTGKGPRFAIAFKFPAEQVTTVVEDIALQIGRTGVLTPVAHLKPVSVAGTTVSRATLHNEDEIKRLDVRIGDTVVLQKAGDVIPEVVEVVKDLRPKNAKAYKWPTRVPECGGDGEIERIPGEAAWRCVNLDSFAVVRRRFHNFAGKHALDIEGLGKERVDMLLENGLVQHYDEIFTLTEGDLLTLEGFAEISAKKLIGSIKKASRVELARLLVGLSIPQVGEETAILLAKKYKTIDAIAKASEAELEQIDGIGPIVAKEIAEWFALKRHQTLIANLKKVLVIMNSAYSTARQGLAVGPLVGKTFVLTGGLSSMSRDEAKEKIRLLGGDVSSSVSKKTSYVVAGDEAGSKLDKAAQLRVPLLTETEFLRMIRG</sequence>
<dbReference type="CDD" id="cd00114">
    <property type="entry name" value="LIGANc"/>
    <property type="match status" value="1"/>
</dbReference>
<evidence type="ECO:0000256" key="1">
    <source>
        <dbReference type="ARBA" id="ARBA00004067"/>
    </source>
</evidence>
<dbReference type="InterPro" id="IPR004150">
    <property type="entry name" value="NAD_DNA_ligase_OB"/>
</dbReference>
<comment type="cofactor">
    <cofactor evidence="14">
        <name>Mg(2+)</name>
        <dbReference type="ChEBI" id="CHEBI:18420"/>
    </cofactor>
    <cofactor evidence="14">
        <name>Mn(2+)</name>
        <dbReference type="ChEBI" id="CHEBI:29035"/>
    </cofactor>
</comment>
<evidence type="ECO:0000256" key="13">
    <source>
        <dbReference type="ARBA" id="ARBA00060881"/>
    </source>
</evidence>
<dbReference type="SUPFAM" id="SSF52113">
    <property type="entry name" value="BRCT domain"/>
    <property type="match status" value="1"/>
</dbReference>
<dbReference type="STRING" id="1798482.A2763_03645"/>
<evidence type="ECO:0000256" key="11">
    <source>
        <dbReference type="ARBA" id="ARBA00023204"/>
    </source>
</evidence>
<proteinExistence type="inferred from homology"/>